<dbReference type="Proteomes" id="UP000616151">
    <property type="component" value="Unassembled WGS sequence"/>
</dbReference>
<gene>
    <name evidence="1" type="ORF">JHL16_16105</name>
</gene>
<comment type="caution">
    <text evidence="1">The sequence shown here is derived from an EMBL/GenBank/DDBJ whole genome shotgun (WGS) entry which is preliminary data.</text>
</comment>
<evidence type="ECO:0000313" key="1">
    <source>
        <dbReference type="EMBL" id="MBK1867881.1"/>
    </source>
</evidence>
<name>A0ACC5R5D8_9HYPH</name>
<proteinExistence type="predicted"/>
<keyword evidence="1" id="KW-0067">ATP-binding</keyword>
<reference evidence="1" key="1">
    <citation type="submission" date="2021-01" db="EMBL/GenBank/DDBJ databases">
        <authorList>
            <person name="Sun Q."/>
        </authorList>
    </citation>
    <scope>NUCLEOTIDE SEQUENCE</scope>
    <source>
        <strain evidence="1">YIM B02566</strain>
    </source>
</reference>
<evidence type="ECO:0000313" key="2">
    <source>
        <dbReference type="Proteomes" id="UP000616151"/>
    </source>
</evidence>
<sequence length="360" mass="38937">MSGAAAVSFTRVSKTYDGRTAVVDDLDLTVGEGEFLSLLGPSGSGKTTTLMMLAGFETPTAGEITLAGRSLAHVPAHRRDIGMVFQDYALFPHMSVADNLAYPLRLRGLAREEIRARVDKALAMINMSGFGQRLPAALSGGQRQRVAVARALIFAPRLVLMDEPLGALDRQLREQLQIEIKQLHRELGLTIVYVTHDQAEALTLSDRIALFHRGRIEQLGTPRDLYERPDTPFVANFLGDNNLIRCMVVRSDGQDCQLRLPSGDLLAGKAASGLTSGDKAVVAIRPEAIRPCINGQAATAEAEVIEAIYTGDQLRMRCRAFGIDNLQIKVSSADMPAQAAAGTRLRFSIAPEAVRAMADS</sequence>
<protein>
    <submittedName>
        <fullName evidence="1">ABC transporter ATP-binding protein</fullName>
    </submittedName>
</protein>
<organism evidence="1 2">
    <name type="scientific">Taklimakanibacter albus</name>
    <dbReference type="NCBI Taxonomy" id="2800327"/>
    <lineage>
        <taxon>Bacteria</taxon>
        <taxon>Pseudomonadati</taxon>
        <taxon>Pseudomonadota</taxon>
        <taxon>Alphaproteobacteria</taxon>
        <taxon>Hyphomicrobiales</taxon>
        <taxon>Aestuariivirgaceae</taxon>
        <taxon>Taklimakanibacter</taxon>
    </lineage>
</organism>
<keyword evidence="2" id="KW-1185">Reference proteome</keyword>
<keyword evidence="1" id="KW-0547">Nucleotide-binding</keyword>
<dbReference type="EMBL" id="JAENHL010000007">
    <property type="protein sequence ID" value="MBK1867881.1"/>
    <property type="molecule type" value="Genomic_DNA"/>
</dbReference>
<accession>A0ACC5R5D8</accession>